<comment type="subunit">
    <text evidence="6">Monomer.</text>
</comment>
<evidence type="ECO:0000313" key="10">
    <source>
        <dbReference type="Proteomes" id="UP000071561"/>
    </source>
</evidence>
<feature type="binding site" evidence="6">
    <location>
        <position position="105"/>
    </location>
    <ligand>
        <name>a divalent metal cation</name>
        <dbReference type="ChEBI" id="CHEBI:60240"/>
        <label>1</label>
    </ligand>
</feature>
<comment type="catalytic activity">
    <reaction evidence="6 7">
        <text>Release of N-terminal amino acids, preferentially methionine, from peptides and arylamides.</text>
        <dbReference type="EC" id="3.4.11.18"/>
    </reaction>
</comment>
<dbReference type="GO" id="GO:0004239">
    <property type="term" value="F:initiator methionyl aminopeptidase activity"/>
    <property type="evidence" value="ECO:0007669"/>
    <property type="project" value="UniProtKB-UniRule"/>
</dbReference>
<keyword evidence="4 6" id="KW-0479">Metal-binding</keyword>
<dbReference type="GO" id="GO:0046872">
    <property type="term" value="F:metal ion binding"/>
    <property type="evidence" value="ECO:0007669"/>
    <property type="project" value="UniProtKB-UniRule"/>
</dbReference>
<sequence length="252" mass="27175">MSITSADELLGMQRVSDAVANTLKQMREFAQPGISTKELDEFGGKILAGYGAKSAPKLTYGFPGWTCISINNEAAHGIPSEEKILANGDLINIDVSAELDGFWADNGGSFVLGEDINNHQPLVDASKDILYKAISKIRGGVKIADIGRLIETEARKHGFTVIRNLAGHGVGRSLHEAPDCILNCYDKYNTQRFKKNSTVAIETFIATTSNMAVEQADGWTLKGNKGGFVAQHEHTILVTDGVPEILTSANKI</sequence>
<keyword evidence="2 6" id="KW-0031">Aminopeptidase</keyword>
<evidence type="ECO:0000256" key="6">
    <source>
        <dbReference type="HAMAP-Rule" id="MF_01974"/>
    </source>
</evidence>
<dbReference type="GO" id="GO:0006508">
    <property type="term" value="P:proteolysis"/>
    <property type="evidence" value="ECO:0007669"/>
    <property type="project" value="UniProtKB-KW"/>
</dbReference>
<evidence type="ECO:0000256" key="4">
    <source>
        <dbReference type="ARBA" id="ARBA00022723"/>
    </source>
</evidence>
<dbReference type="InterPro" id="IPR036005">
    <property type="entry name" value="Creatinase/aminopeptidase-like"/>
</dbReference>
<gene>
    <name evidence="6" type="primary">map</name>
    <name evidence="9" type="ORF">AY601_5063</name>
</gene>
<keyword evidence="5 6" id="KW-0378">Hydrolase</keyword>
<feature type="binding site" evidence="6">
    <location>
        <position position="233"/>
    </location>
    <ligand>
        <name>a divalent metal cation</name>
        <dbReference type="ChEBI" id="CHEBI:60240"/>
        <label>2</label>
        <note>catalytic</note>
    </ligand>
</feature>
<dbReference type="SUPFAM" id="SSF55920">
    <property type="entry name" value="Creatinase/aminopeptidase"/>
    <property type="match status" value="1"/>
</dbReference>
<dbReference type="PANTHER" id="PTHR43330">
    <property type="entry name" value="METHIONINE AMINOPEPTIDASE"/>
    <property type="match status" value="1"/>
</dbReference>
<proteinExistence type="inferred from homology"/>
<dbReference type="KEGG" id="pcm:AY601_5063"/>
<dbReference type="PANTHER" id="PTHR43330:SF13">
    <property type="entry name" value="METHIONINE AMINOPEPTIDASE 2"/>
    <property type="match status" value="1"/>
</dbReference>
<feature type="binding site" evidence="6">
    <location>
        <position position="76"/>
    </location>
    <ligand>
        <name>substrate</name>
    </ligand>
</feature>
<protein>
    <recommendedName>
        <fullName evidence="6 7">Methionine aminopeptidase</fullName>
        <shortName evidence="6">MAP</shortName>
        <shortName evidence="6">MetAP</shortName>
        <ecNumber evidence="6 7">3.4.11.18</ecNumber>
    </recommendedName>
    <alternativeName>
        <fullName evidence="6">Peptidase M</fullName>
    </alternativeName>
</protein>
<evidence type="ECO:0000256" key="1">
    <source>
        <dbReference type="ARBA" id="ARBA00002521"/>
    </source>
</evidence>
<name>A0A127VKL5_9SPHI</name>
<evidence type="ECO:0000259" key="8">
    <source>
        <dbReference type="Pfam" id="PF00557"/>
    </source>
</evidence>
<dbReference type="GO" id="GO:0070006">
    <property type="term" value="F:metalloaminopeptidase activity"/>
    <property type="evidence" value="ECO:0007669"/>
    <property type="project" value="UniProtKB-UniRule"/>
</dbReference>
<evidence type="ECO:0000256" key="3">
    <source>
        <dbReference type="ARBA" id="ARBA00022670"/>
    </source>
</evidence>
<dbReference type="Pfam" id="PF00557">
    <property type="entry name" value="Peptidase_M24"/>
    <property type="match status" value="1"/>
</dbReference>
<dbReference type="EMBL" id="CP014504">
    <property type="protein sequence ID" value="AMQ01876.1"/>
    <property type="molecule type" value="Genomic_DNA"/>
</dbReference>
<dbReference type="InterPro" id="IPR000994">
    <property type="entry name" value="Pept_M24"/>
</dbReference>
<dbReference type="PATRIC" id="fig|188932.3.peg.5252"/>
<feature type="binding site" evidence="6">
    <location>
        <position position="168"/>
    </location>
    <ligand>
        <name>a divalent metal cation</name>
        <dbReference type="ChEBI" id="CHEBI:60240"/>
        <label>2</label>
        <note>catalytic</note>
    </ligand>
</feature>
<comment type="cofactor">
    <cofactor evidence="6">
        <name>Co(2+)</name>
        <dbReference type="ChEBI" id="CHEBI:48828"/>
    </cofactor>
    <cofactor evidence="6">
        <name>Zn(2+)</name>
        <dbReference type="ChEBI" id="CHEBI:29105"/>
    </cofactor>
    <cofactor evidence="6">
        <name>Mn(2+)</name>
        <dbReference type="ChEBI" id="CHEBI:29035"/>
    </cofactor>
    <cofactor evidence="6">
        <name>Fe(2+)</name>
        <dbReference type="ChEBI" id="CHEBI:29033"/>
    </cofactor>
    <text evidence="6">Binds 2 divalent metal cations per subunit. Has a high-affinity and a low affinity metal-binding site. The true nature of the physiological cofactor is under debate. The enzyme is active with cobalt, zinc, manganese or divalent iron ions. Most likely, methionine aminopeptidases function as mononuclear Fe(2+)-metalloproteases under physiological conditions, and the catalytically relevant metal-binding site has been assigned to the histidine-containing high-affinity site.</text>
</comment>
<organism evidence="9 10">
    <name type="scientific">Pedobacter cryoconitis</name>
    <dbReference type="NCBI Taxonomy" id="188932"/>
    <lineage>
        <taxon>Bacteria</taxon>
        <taxon>Pseudomonadati</taxon>
        <taxon>Bacteroidota</taxon>
        <taxon>Sphingobacteriia</taxon>
        <taxon>Sphingobacteriales</taxon>
        <taxon>Sphingobacteriaceae</taxon>
        <taxon>Pedobacter</taxon>
    </lineage>
</organism>
<reference evidence="9 10" key="1">
    <citation type="submission" date="2016-03" db="EMBL/GenBank/DDBJ databases">
        <title>Complete genome sequence of Pedobacter cryoconitis PAMC 27485.</title>
        <authorList>
            <person name="Lee J."/>
            <person name="Kim O.-S."/>
        </authorList>
    </citation>
    <scope>NUCLEOTIDE SEQUENCE [LARGE SCALE GENOMIC DNA]</scope>
    <source>
        <strain evidence="9 10">PAMC 27485</strain>
    </source>
</reference>
<feature type="binding site" evidence="6">
    <location>
        <position position="175"/>
    </location>
    <ligand>
        <name>substrate</name>
    </ligand>
</feature>
<comment type="function">
    <text evidence="1 6">Removes the N-terminal methionine from nascent proteins. The N-terminal methionine is often cleaved when the second residue in the primary sequence is small and uncharged (Met-Ala-, Cys, Gly, Pro, Ser, Thr, or Val). Requires deformylation of the N(alpha)-formylated initiator methionine before it can be hydrolyzed.</text>
</comment>
<dbReference type="EC" id="3.4.11.18" evidence="6 7"/>
<evidence type="ECO:0000256" key="7">
    <source>
        <dbReference type="RuleBase" id="RU003653"/>
    </source>
</evidence>
<dbReference type="RefSeq" id="WP_068406879.1">
    <property type="nucleotide sequence ID" value="NZ_CP014504.1"/>
</dbReference>
<evidence type="ECO:0000313" key="9">
    <source>
        <dbReference type="EMBL" id="AMQ01876.1"/>
    </source>
</evidence>
<dbReference type="OrthoDB" id="9802055at2"/>
<comment type="similarity">
    <text evidence="6">Belongs to the peptidase M24A family. Methionine aminopeptidase type 1 subfamily.</text>
</comment>
<feature type="domain" description="Peptidase M24" evidence="8">
    <location>
        <begin position="12"/>
        <end position="240"/>
    </location>
</feature>
<feature type="binding site" evidence="6">
    <location>
        <position position="233"/>
    </location>
    <ligand>
        <name>a divalent metal cation</name>
        <dbReference type="ChEBI" id="CHEBI:60240"/>
        <label>1</label>
    </ligand>
</feature>
<dbReference type="CDD" id="cd01086">
    <property type="entry name" value="MetAP1"/>
    <property type="match status" value="1"/>
</dbReference>
<dbReference type="Gene3D" id="3.90.230.10">
    <property type="entry name" value="Creatinase/methionine aminopeptidase superfamily"/>
    <property type="match status" value="1"/>
</dbReference>
<dbReference type="HAMAP" id="MF_01974">
    <property type="entry name" value="MetAP_1"/>
    <property type="match status" value="1"/>
</dbReference>
<feature type="binding site" evidence="6">
    <location>
        <position position="94"/>
    </location>
    <ligand>
        <name>a divalent metal cation</name>
        <dbReference type="ChEBI" id="CHEBI:60240"/>
        <label>1</label>
    </ligand>
</feature>
<evidence type="ECO:0000256" key="5">
    <source>
        <dbReference type="ARBA" id="ARBA00022801"/>
    </source>
</evidence>
<feature type="binding site" evidence="6">
    <location>
        <position position="105"/>
    </location>
    <ligand>
        <name>a divalent metal cation</name>
        <dbReference type="ChEBI" id="CHEBI:60240"/>
        <label>2</label>
        <note>catalytic</note>
    </ligand>
</feature>
<keyword evidence="10" id="KW-1185">Reference proteome</keyword>
<dbReference type="PRINTS" id="PR00599">
    <property type="entry name" value="MAPEPTIDASE"/>
</dbReference>
<keyword evidence="3 6" id="KW-0645">Protease</keyword>
<dbReference type="Proteomes" id="UP000071561">
    <property type="component" value="Chromosome"/>
</dbReference>
<evidence type="ECO:0000256" key="2">
    <source>
        <dbReference type="ARBA" id="ARBA00022438"/>
    </source>
</evidence>
<dbReference type="AlphaFoldDB" id="A0A127VKL5"/>
<dbReference type="InterPro" id="IPR002467">
    <property type="entry name" value="Pept_M24A_MAP1"/>
</dbReference>
<dbReference type="NCBIfam" id="TIGR00500">
    <property type="entry name" value="met_pdase_I"/>
    <property type="match status" value="1"/>
</dbReference>
<accession>A0A127VKL5</accession>
<feature type="binding site" evidence="6">
    <location>
        <position position="202"/>
    </location>
    <ligand>
        <name>a divalent metal cation</name>
        <dbReference type="ChEBI" id="CHEBI:60240"/>
        <label>2</label>
        <note>catalytic</note>
    </ligand>
</feature>
<dbReference type="InterPro" id="IPR001714">
    <property type="entry name" value="Pept_M24_MAP"/>
</dbReference>